<reference evidence="3" key="4">
    <citation type="submission" date="2025-05" db="UniProtKB">
        <authorList>
            <consortium name="EnsemblFungi"/>
        </authorList>
    </citation>
    <scope>IDENTIFICATION</scope>
    <source>
        <strain evidence="3">isolate 1-1 / race 1 (BBBD)</strain>
    </source>
</reference>
<feature type="compositionally biased region" description="Low complexity" evidence="1">
    <location>
        <begin position="101"/>
        <end position="116"/>
    </location>
</feature>
<reference evidence="2" key="1">
    <citation type="submission" date="2009-11" db="EMBL/GenBank/DDBJ databases">
        <authorList>
            <consortium name="The Broad Institute Genome Sequencing Platform"/>
            <person name="Ward D."/>
            <person name="Feldgarden M."/>
            <person name="Earl A."/>
            <person name="Young S.K."/>
            <person name="Zeng Q."/>
            <person name="Koehrsen M."/>
            <person name="Alvarado L."/>
            <person name="Berlin A."/>
            <person name="Bochicchio J."/>
            <person name="Borenstein D."/>
            <person name="Chapman S.B."/>
            <person name="Chen Z."/>
            <person name="Engels R."/>
            <person name="Freedman E."/>
            <person name="Gellesch M."/>
            <person name="Goldberg J."/>
            <person name="Griggs A."/>
            <person name="Gujja S."/>
            <person name="Heilman E."/>
            <person name="Heiman D."/>
            <person name="Hepburn T."/>
            <person name="Howarth C."/>
            <person name="Jen D."/>
            <person name="Larson L."/>
            <person name="Lewis B."/>
            <person name="Mehta T."/>
            <person name="Park D."/>
            <person name="Pearson M."/>
            <person name="Roberts A."/>
            <person name="Saif S."/>
            <person name="Shea T."/>
            <person name="Shenoy N."/>
            <person name="Sisk P."/>
            <person name="Stolte C."/>
            <person name="Sykes S."/>
            <person name="Thomson T."/>
            <person name="Walk T."/>
            <person name="White J."/>
            <person name="Yandava C."/>
            <person name="Izard J."/>
            <person name="Baranova O.V."/>
            <person name="Blanton J.M."/>
            <person name="Tanner A.C."/>
            <person name="Dewhirst F.E."/>
            <person name="Haas B."/>
            <person name="Nusbaum C."/>
            <person name="Birren B."/>
        </authorList>
    </citation>
    <scope>NUCLEOTIDE SEQUENCE [LARGE SCALE GENOMIC DNA]</scope>
    <source>
        <strain evidence="2">1-1 BBBD Race 1</strain>
    </source>
</reference>
<proteinExistence type="predicted"/>
<reference evidence="2" key="2">
    <citation type="submission" date="2016-05" db="EMBL/GenBank/DDBJ databases">
        <title>Comparative analysis highlights variable genome content of wheat rusts and divergence of the mating loci.</title>
        <authorList>
            <person name="Cuomo C.A."/>
            <person name="Bakkeren G."/>
            <person name="Szabo L."/>
            <person name="Khalil H."/>
            <person name="Joly D."/>
            <person name="Goldberg J."/>
            <person name="Young S."/>
            <person name="Zeng Q."/>
            <person name="Fellers J."/>
        </authorList>
    </citation>
    <scope>NUCLEOTIDE SEQUENCE [LARGE SCALE GENOMIC DNA]</scope>
    <source>
        <strain evidence="2">1-1 BBBD Race 1</strain>
    </source>
</reference>
<sequence>MAHALPQTISFLSSILQPSKHPPSKPQETIPAILSILREPDEDEKPERLKAFLSSSATHLGANQLILTLPHQHHQNIPHKQPALARSSSQRITIGKSRFQPRSPHPSSTPNTPPFSARFIHPTQQPKHMRNCSRSHFLPVKVLAPFGTHDVM</sequence>
<dbReference type="AlphaFoldDB" id="A0A180GYY4"/>
<evidence type="ECO:0000313" key="2">
    <source>
        <dbReference type="EMBL" id="OAV98035.1"/>
    </source>
</evidence>
<evidence type="ECO:0000256" key="1">
    <source>
        <dbReference type="SAM" id="MobiDB-lite"/>
    </source>
</evidence>
<gene>
    <name evidence="2" type="ORF">PTTG_25772</name>
</gene>
<dbReference type="VEuPathDB" id="FungiDB:PTTG_25772"/>
<dbReference type="EMBL" id="ADAS02000009">
    <property type="protein sequence ID" value="OAV98035.1"/>
    <property type="molecule type" value="Genomic_DNA"/>
</dbReference>
<feature type="region of interest" description="Disordered" evidence="1">
    <location>
        <begin position="74"/>
        <end position="116"/>
    </location>
</feature>
<organism evidence="2">
    <name type="scientific">Puccinia triticina (isolate 1-1 / race 1 (BBBD))</name>
    <name type="common">Brown leaf rust fungus</name>
    <dbReference type="NCBI Taxonomy" id="630390"/>
    <lineage>
        <taxon>Eukaryota</taxon>
        <taxon>Fungi</taxon>
        <taxon>Dikarya</taxon>
        <taxon>Basidiomycota</taxon>
        <taxon>Pucciniomycotina</taxon>
        <taxon>Pucciniomycetes</taxon>
        <taxon>Pucciniales</taxon>
        <taxon>Pucciniaceae</taxon>
        <taxon>Puccinia</taxon>
    </lineage>
</organism>
<dbReference type="EnsemblFungi" id="PTTG_25772-t43_1">
    <property type="protein sequence ID" value="PTTG_25772-t43_1-p1"/>
    <property type="gene ID" value="PTTG_25772"/>
</dbReference>
<accession>A0A180GYY4</accession>
<dbReference type="Proteomes" id="UP000005240">
    <property type="component" value="Unassembled WGS sequence"/>
</dbReference>
<dbReference type="STRING" id="630390.A0A180GYY4"/>
<reference evidence="3 4" key="3">
    <citation type="journal article" date="2017" name="G3 (Bethesda)">
        <title>Comparative analysis highlights variable genome content of wheat rusts and divergence of the mating loci.</title>
        <authorList>
            <person name="Cuomo C.A."/>
            <person name="Bakkeren G."/>
            <person name="Khalil H.B."/>
            <person name="Panwar V."/>
            <person name="Joly D."/>
            <person name="Linning R."/>
            <person name="Sakthikumar S."/>
            <person name="Song X."/>
            <person name="Adiconis X."/>
            <person name="Fan L."/>
            <person name="Goldberg J.M."/>
            <person name="Levin J.Z."/>
            <person name="Young S."/>
            <person name="Zeng Q."/>
            <person name="Anikster Y."/>
            <person name="Bruce M."/>
            <person name="Wang M."/>
            <person name="Yin C."/>
            <person name="McCallum B."/>
            <person name="Szabo L.J."/>
            <person name="Hulbert S."/>
            <person name="Chen X."/>
            <person name="Fellers J.P."/>
        </authorList>
    </citation>
    <scope>NUCLEOTIDE SEQUENCE</scope>
    <source>
        <strain evidence="4">Isolate 1-1 / race 1 (BBBD)</strain>
        <strain evidence="3">isolate 1-1 / race 1 (BBBD)</strain>
    </source>
</reference>
<protein>
    <submittedName>
        <fullName evidence="2 3">Uncharacterized protein</fullName>
    </submittedName>
</protein>
<keyword evidence="4" id="KW-1185">Reference proteome</keyword>
<name>A0A180GYY4_PUCT1</name>
<dbReference type="OrthoDB" id="10663332at2759"/>
<evidence type="ECO:0000313" key="3">
    <source>
        <dbReference type="EnsemblFungi" id="PTTG_25772-t43_1-p1"/>
    </source>
</evidence>
<evidence type="ECO:0000313" key="4">
    <source>
        <dbReference type="Proteomes" id="UP000005240"/>
    </source>
</evidence>